<dbReference type="eggNOG" id="COG0654">
    <property type="taxonomic scope" value="Bacteria"/>
</dbReference>
<dbReference type="SUPFAM" id="SSF51905">
    <property type="entry name" value="FAD/NAD(P)-binding domain"/>
    <property type="match status" value="1"/>
</dbReference>
<proteinExistence type="predicted"/>
<dbReference type="STRING" id="1195246.AGRI_05657"/>
<evidence type="ECO:0000256" key="2">
    <source>
        <dbReference type="ARBA" id="ARBA00023033"/>
    </source>
</evidence>
<keyword evidence="2" id="KW-0503">Monooxygenase</keyword>
<comment type="caution">
    <text evidence="4">The sequence shown here is derived from an EMBL/GenBank/DDBJ whole genome shotgun (WGS) entry which is preliminary data.</text>
</comment>
<dbReference type="PANTHER" id="PTHR13789:SF309">
    <property type="entry name" value="PUTATIVE (AFU_ORTHOLOGUE AFUA_6G14510)-RELATED"/>
    <property type="match status" value="1"/>
</dbReference>
<name>I8UC50_9ALTE</name>
<keyword evidence="1" id="KW-0560">Oxidoreductase</keyword>
<dbReference type="PATRIC" id="fig|1195246.3.peg.1119"/>
<evidence type="ECO:0000256" key="1">
    <source>
        <dbReference type="ARBA" id="ARBA00023002"/>
    </source>
</evidence>
<dbReference type="Proteomes" id="UP000035062">
    <property type="component" value="Unassembled WGS sequence"/>
</dbReference>
<evidence type="ECO:0000313" key="4">
    <source>
        <dbReference type="EMBL" id="EIW89563.1"/>
    </source>
</evidence>
<dbReference type="GO" id="GO:0071949">
    <property type="term" value="F:FAD binding"/>
    <property type="evidence" value="ECO:0007669"/>
    <property type="project" value="InterPro"/>
</dbReference>
<accession>I8UC50</accession>
<dbReference type="NCBIfam" id="NF005313">
    <property type="entry name" value="PRK06847.1"/>
    <property type="match status" value="1"/>
</dbReference>
<evidence type="ECO:0000313" key="5">
    <source>
        <dbReference type="Proteomes" id="UP000035062"/>
    </source>
</evidence>
<keyword evidence="5" id="KW-1185">Reference proteome</keyword>
<dbReference type="InterPro" id="IPR036188">
    <property type="entry name" value="FAD/NAD-bd_sf"/>
</dbReference>
<dbReference type="PANTHER" id="PTHR13789">
    <property type="entry name" value="MONOOXYGENASE"/>
    <property type="match status" value="1"/>
</dbReference>
<dbReference type="Pfam" id="PF01494">
    <property type="entry name" value="FAD_binding_3"/>
    <property type="match status" value="1"/>
</dbReference>
<dbReference type="InterPro" id="IPR050493">
    <property type="entry name" value="FAD-dep_Monooxygenase_BioMet"/>
</dbReference>
<dbReference type="InterPro" id="IPR002938">
    <property type="entry name" value="FAD-bd"/>
</dbReference>
<sequence>MRPALAKILAEKTRQAGTNVKLGITFSKLENSENGVVVTFSDGTSANYDLVVGSDGLLSQVRKAVFPNAQPPEYIGQGVWRAVLPRLPEVNNTMMWVSQHLKVGVNPMSADSMYLFLTENRVNNDFIEPSTFLSGLKELLKAFPAPLVQQMASMLNETSLIQYRPLERVLMPAPWYKNRIVLIGDAVHATTPHLASGACIGIEDALVLAEELATKHTAELALASFQKRRYERCKMVVENSGRLAQIEIEGGNKEEHTQIMRSSLQALAQPI</sequence>
<dbReference type="EMBL" id="AKKU01000011">
    <property type="protein sequence ID" value="EIW89563.1"/>
    <property type="molecule type" value="Genomic_DNA"/>
</dbReference>
<protein>
    <recommendedName>
        <fullName evidence="3">FAD-binding domain-containing protein</fullName>
    </recommendedName>
</protein>
<feature type="domain" description="FAD-binding" evidence="3">
    <location>
        <begin position="5"/>
        <end position="240"/>
    </location>
</feature>
<organism evidence="4 5">
    <name type="scientific">Alishewanella agri BL06</name>
    <dbReference type="NCBI Taxonomy" id="1195246"/>
    <lineage>
        <taxon>Bacteria</taxon>
        <taxon>Pseudomonadati</taxon>
        <taxon>Pseudomonadota</taxon>
        <taxon>Gammaproteobacteria</taxon>
        <taxon>Alteromonadales</taxon>
        <taxon>Alteromonadaceae</taxon>
        <taxon>Alishewanella</taxon>
    </lineage>
</organism>
<gene>
    <name evidence="4" type="ORF">AGRI_05657</name>
</gene>
<dbReference type="PRINTS" id="PR00420">
    <property type="entry name" value="RNGMNOXGNASE"/>
</dbReference>
<reference evidence="4 5" key="1">
    <citation type="journal article" date="2012" name="J. Bacteriol.">
        <title>Genome Sequence of Pectin-Degrading Alishewanella agri, Isolated from Landfill Soil.</title>
        <authorList>
            <person name="Kim J."/>
            <person name="Jung J."/>
            <person name="Sung J.S."/>
            <person name="Chun J."/>
            <person name="Park W."/>
        </authorList>
    </citation>
    <scope>NUCLEOTIDE SEQUENCE [LARGE SCALE GENOMIC DNA]</scope>
    <source>
        <strain evidence="4 5">BL06</strain>
    </source>
</reference>
<dbReference type="Gene3D" id="3.50.50.60">
    <property type="entry name" value="FAD/NAD(P)-binding domain"/>
    <property type="match status" value="1"/>
</dbReference>
<evidence type="ECO:0000259" key="3">
    <source>
        <dbReference type="Pfam" id="PF01494"/>
    </source>
</evidence>
<dbReference type="AlphaFoldDB" id="I8UC50"/>
<dbReference type="GO" id="GO:0004497">
    <property type="term" value="F:monooxygenase activity"/>
    <property type="evidence" value="ECO:0007669"/>
    <property type="project" value="UniProtKB-KW"/>
</dbReference>